<keyword evidence="1" id="KW-0732">Signal</keyword>
<protein>
    <recommendedName>
        <fullName evidence="4">PEP-CTERM sorting domain-containing protein</fullName>
    </recommendedName>
</protein>
<dbReference type="EMBL" id="JACHVA010000082">
    <property type="protein sequence ID" value="MBC2602213.1"/>
    <property type="molecule type" value="Genomic_DNA"/>
</dbReference>
<reference evidence="2 3" key="1">
    <citation type="submission" date="2020-07" db="EMBL/GenBank/DDBJ databases">
        <authorList>
            <person name="Feng X."/>
        </authorList>
    </citation>
    <scope>NUCLEOTIDE SEQUENCE [LARGE SCALE GENOMIC DNA]</scope>
    <source>
        <strain evidence="2 3">JCM14086</strain>
    </source>
</reference>
<dbReference type="AlphaFoldDB" id="A0A7X1AY96"/>
<evidence type="ECO:0000313" key="2">
    <source>
        <dbReference type="EMBL" id="MBC2602213.1"/>
    </source>
</evidence>
<accession>A0A7X1AY96</accession>
<evidence type="ECO:0008006" key="4">
    <source>
        <dbReference type="Google" id="ProtNLM"/>
    </source>
</evidence>
<organism evidence="2 3">
    <name type="scientific">Puniceicoccus vermicola</name>
    <dbReference type="NCBI Taxonomy" id="388746"/>
    <lineage>
        <taxon>Bacteria</taxon>
        <taxon>Pseudomonadati</taxon>
        <taxon>Verrucomicrobiota</taxon>
        <taxon>Opitutia</taxon>
        <taxon>Puniceicoccales</taxon>
        <taxon>Puniceicoccaceae</taxon>
        <taxon>Puniceicoccus</taxon>
    </lineage>
</organism>
<evidence type="ECO:0000256" key="1">
    <source>
        <dbReference type="SAM" id="SignalP"/>
    </source>
</evidence>
<dbReference type="Proteomes" id="UP000525652">
    <property type="component" value="Unassembled WGS sequence"/>
</dbReference>
<keyword evidence="3" id="KW-1185">Reference proteome</keyword>
<sequence length="241" mass="25512">MKISINLLLSTLGIAPTLLCAQSILIDFGDENKQTTGQPETWNNAHLGIVAGGNTGRLFSDMVDTEGEPTGISLDITNAFDGRNINGFGSSNFNTGGPTPYPTTATEDSFYTATAEAGITPSDGLGILEFSGLDPAKTYTFTMYASRKATDNRETQYDFVGENSNSVYLNAGDNIAGTVTTIGIRSTASGTISLTVQKGSNNESEYSYLGAVQINAIPEPASAAFLFSVLSASFVILRRRR</sequence>
<feature type="signal peptide" evidence="1">
    <location>
        <begin position="1"/>
        <end position="21"/>
    </location>
</feature>
<proteinExistence type="predicted"/>
<comment type="caution">
    <text evidence="2">The sequence shown here is derived from an EMBL/GenBank/DDBJ whole genome shotgun (WGS) entry which is preliminary data.</text>
</comment>
<feature type="chain" id="PRO_5031150831" description="PEP-CTERM sorting domain-containing protein" evidence="1">
    <location>
        <begin position="22"/>
        <end position="241"/>
    </location>
</feature>
<evidence type="ECO:0000313" key="3">
    <source>
        <dbReference type="Proteomes" id="UP000525652"/>
    </source>
</evidence>
<gene>
    <name evidence="2" type="ORF">H5P30_10530</name>
</gene>
<name>A0A7X1AY96_9BACT</name>
<dbReference type="RefSeq" id="WP_185692908.1">
    <property type="nucleotide sequence ID" value="NZ_JACHVA010000082.1"/>
</dbReference>